<organism evidence="2 3">
    <name type="scientific">Anisodus tanguticus</name>
    <dbReference type="NCBI Taxonomy" id="243964"/>
    <lineage>
        <taxon>Eukaryota</taxon>
        <taxon>Viridiplantae</taxon>
        <taxon>Streptophyta</taxon>
        <taxon>Embryophyta</taxon>
        <taxon>Tracheophyta</taxon>
        <taxon>Spermatophyta</taxon>
        <taxon>Magnoliopsida</taxon>
        <taxon>eudicotyledons</taxon>
        <taxon>Gunneridae</taxon>
        <taxon>Pentapetalae</taxon>
        <taxon>asterids</taxon>
        <taxon>lamiids</taxon>
        <taxon>Solanales</taxon>
        <taxon>Solanaceae</taxon>
        <taxon>Solanoideae</taxon>
        <taxon>Hyoscyameae</taxon>
        <taxon>Anisodus</taxon>
    </lineage>
</organism>
<proteinExistence type="predicted"/>
<dbReference type="NCBIfam" id="TIGR01640">
    <property type="entry name" value="F_box_assoc_1"/>
    <property type="match status" value="1"/>
</dbReference>
<dbReference type="Pfam" id="PF07734">
    <property type="entry name" value="FBA_1"/>
    <property type="match status" value="1"/>
</dbReference>
<name>A0AAE1SIY6_9SOLA</name>
<dbReference type="InterPro" id="IPR017451">
    <property type="entry name" value="F-box-assoc_interact_dom"/>
</dbReference>
<dbReference type="InterPro" id="IPR011043">
    <property type="entry name" value="Gal_Oxase/kelch_b-propeller"/>
</dbReference>
<dbReference type="PANTHER" id="PTHR31672:SF13">
    <property type="entry name" value="F-BOX PROTEIN CPR30-LIKE"/>
    <property type="match status" value="1"/>
</dbReference>
<sequence>MSNPLRSSEYNTMVIGSCNGLLLLSNALDDISLWNPSIGKYKKLPVMDVVVREDHHTIRFGFGYDVANDDYKVVIFVEVLGTEKGSPFSSDVKVYSLKSNFWKGVEEFPYYVRNKEESGTYLNGVLHWIVSSEIKIPLDRMIVAFDLKTDKCRIIPHPPYSDENFSVKLEVLGGCLCTSHAFWGDFFIDDWEHLGRCLDYMDIWVIKEYGVEDSWTKIMSIVRPDNQIGSLMVPLTLRQWGGNPGGTR</sequence>
<reference evidence="2" key="1">
    <citation type="submission" date="2023-12" db="EMBL/GenBank/DDBJ databases">
        <title>Genome assembly of Anisodus tanguticus.</title>
        <authorList>
            <person name="Wang Y.-J."/>
        </authorList>
    </citation>
    <scope>NUCLEOTIDE SEQUENCE</scope>
    <source>
        <strain evidence="2">KB-2021</strain>
        <tissue evidence="2">Leaf</tissue>
    </source>
</reference>
<evidence type="ECO:0000313" key="2">
    <source>
        <dbReference type="EMBL" id="KAK4370233.1"/>
    </source>
</evidence>
<gene>
    <name evidence="2" type="ORF">RND71_009708</name>
</gene>
<dbReference type="SUPFAM" id="SSF50965">
    <property type="entry name" value="Galactose oxidase, central domain"/>
    <property type="match status" value="1"/>
</dbReference>
<protein>
    <recommendedName>
        <fullName evidence="1">F-box associated beta-propeller type 1 domain-containing protein</fullName>
    </recommendedName>
</protein>
<evidence type="ECO:0000259" key="1">
    <source>
        <dbReference type="Pfam" id="PF07734"/>
    </source>
</evidence>
<dbReference type="InterPro" id="IPR006527">
    <property type="entry name" value="F-box-assoc_dom_typ1"/>
</dbReference>
<dbReference type="PANTHER" id="PTHR31672">
    <property type="entry name" value="BNACNNG10540D PROTEIN"/>
    <property type="match status" value="1"/>
</dbReference>
<accession>A0AAE1SIY6</accession>
<comment type="caution">
    <text evidence="2">The sequence shown here is derived from an EMBL/GenBank/DDBJ whole genome shotgun (WGS) entry which is preliminary data.</text>
</comment>
<dbReference type="AlphaFoldDB" id="A0AAE1SIY6"/>
<dbReference type="InterPro" id="IPR050796">
    <property type="entry name" value="SCF_F-box_component"/>
</dbReference>
<keyword evidence="3" id="KW-1185">Reference proteome</keyword>
<feature type="domain" description="F-box associated beta-propeller type 1" evidence="1">
    <location>
        <begin position="7"/>
        <end position="223"/>
    </location>
</feature>
<evidence type="ECO:0000313" key="3">
    <source>
        <dbReference type="Proteomes" id="UP001291623"/>
    </source>
</evidence>
<dbReference type="EMBL" id="JAVYJV010000005">
    <property type="protein sequence ID" value="KAK4370233.1"/>
    <property type="molecule type" value="Genomic_DNA"/>
</dbReference>
<dbReference type="Proteomes" id="UP001291623">
    <property type="component" value="Unassembled WGS sequence"/>
</dbReference>